<dbReference type="SMART" id="SM00347">
    <property type="entry name" value="HTH_MARR"/>
    <property type="match status" value="1"/>
</dbReference>
<dbReference type="InterPro" id="IPR023187">
    <property type="entry name" value="Tscrpt_reg_MarR-type_CS"/>
</dbReference>
<dbReference type="InterPro" id="IPR001845">
    <property type="entry name" value="HTH_ArsR_DNA-bd_dom"/>
</dbReference>
<dbReference type="SMART" id="SM00418">
    <property type="entry name" value="HTH_ARSR"/>
    <property type="match status" value="1"/>
</dbReference>
<reference evidence="5 6" key="1">
    <citation type="submission" date="2017-04" db="EMBL/GenBank/DDBJ databases">
        <title>Draft genome sequences of Alloscardovia macacae UMA81211 and UMA81212 isolated from the feces of a rhesus macaque (Macaca mulatta).</title>
        <authorList>
            <person name="Albert K."/>
            <person name="Sela D.A."/>
        </authorList>
    </citation>
    <scope>NUCLEOTIDE SEQUENCE [LARGE SCALE GENOMIC DNA]</scope>
    <source>
        <strain evidence="5 6">UMA81212</strain>
    </source>
</reference>
<evidence type="ECO:0000256" key="2">
    <source>
        <dbReference type="ARBA" id="ARBA00023125"/>
    </source>
</evidence>
<organism evidence="5 6">
    <name type="scientific">Alloscardovia macacae</name>
    <dbReference type="NCBI Taxonomy" id="1160091"/>
    <lineage>
        <taxon>Bacteria</taxon>
        <taxon>Bacillati</taxon>
        <taxon>Actinomycetota</taxon>
        <taxon>Actinomycetes</taxon>
        <taxon>Bifidobacteriales</taxon>
        <taxon>Bifidobacteriaceae</taxon>
        <taxon>Alloscardovia</taxon>
    </lineage>
</organism>
<comment type="caution">
    <text evidence="5">The sequence shown here is derived from an EMBL/GenBank/DDBJ whole genome shotgun (WGS) entry which is preliminary data.</text>
</comment>
<evidence type="ECO:0000313" key="6">
    <source>
        <dbReference type="Proteomes" id="UP000243540"/>
    </source>
</evidence>
<dbReference type="RefSeq" id="WP_086107007.1">
    <property type="nucleotide sequence ID" value="NZ_NEKB01000018.1"/>
</dbReference>
<dbReference type="InterPro" id="IPR000835">
    <property type="entry name" value="HTH_MarR-typ"/>
</dbReference>
<evidence type="ECO:0000256" key="3">
    <source>
        <dbReference type="ARBA" id="ARBA00023163"/>
    </source>
</evidence>
<gene>
    <name evidence="5" type="ORF">B9T39_06515</name>
</gene>
<evidence type="ECO:0000259" key="4">
    <source>
        <dbReference type="PROSITE" id="PS50995"/>
    </source>
</evidence>
<dbReference type="SUPFAM" id="SSF46785">
    <property type="entry name" value="Winged helix' DNA-binding domain"/>
    <property type="match status" value="1"/>
</dbReference>
<name>A0A1Y2SSN4_9BIFI</name>
<dbReference type="PRINTS" id="PR00598">
    <property type="entry name" value="HTHMARR"/>
</dbReference>
<dbReference type="Proteomes" id="UP000243540">
    <property type="component" value="Unassembled WGS sequence"/>
</dbReference>
<dbReference type="Pfam" id="PF01047">
    <property type="entry name" value="MarR"/>
    <property type="match status" value="1"/>
</dbReference>
<evidence type="ECO:0000313" key="5">
    <source>
        <dbReference type="EMBL" id="OTA28526.1"/>
    </source>
</evidence>
<dbReference type="EMBL" id="NEKC01000015">
    <property type="protein sequence ID" value="OTA28526.1"/>
    <property type="molecule type" value="Genomic_DNA"/>
</dbReference>
<dbReference type="PANTHER" id="PTHR42756:SF1">
    <property type="entry name" value="TRANSCRIPTIONAL REPRESSOR OF EMRAB OPERON"/>
    <property type="match status" value="1"/>
</dbReference>
<sequence length="152" mass="17138">MAQKDYAHAGSLLAKARALNGQLFARLFARQNGVRITSEQSKVIWLLARHDEMTTTDLSLATGNAKNTLSVMLKKLEVAGFIEQRTCPNDGRKKYYILTDAGREQSRLSDVASEQLGEIFYRGMSADEQKTFENMLERIVQNLTDHLNEGEK</sequence>
<proteinExistence type="predicted"/>
<dbReference type="PROSITE" id="PS01117">
    <property type="entry name" value="HTH_MARR_1"/>
    <property type="match status" value="1"/>
</dbReference>
<dbReference type="InterPro" id="IPR036390">
    <property type="entry name" value="WH_DNA-bd_sf"/>
</dbReference>
<dbReference type="AlphaFoldDB" id="A0A1Y2SSN4"/>
<dbReference type="STRING" id="1160091.B9T39_06515"/>
<dbReference type="OrthoDB" id="8635520at2"/>
<dbReference type="PANTHER" id="PTHR42756">
    <property type="entry name" value="TRANSCRIPTIONAL REGULATOR, MARR"/>
    <property type="match status" value="1"/>
</dbReference>
<dbReference type="CDD" id="cd00090">
    <property type="entry name" value="HTH_ARSR"/>
    <property type="match status" value="1"/>
</dbReference>
<dbReference type="GO" id="GO:0003677">
    <property type="term" value="F:DNA binding"/>
    <property type="evidence" value="ECO:0007669"/>
    <property type="project" value="UniProtKB-KW"/>
</dbReference>
<keyword evidence="1" id="KW-0805">Transcription regulation</keyword>
<keyword evidence="2" id="KW-0238">DNA-binding</keyword>
<dbReference type="PROSITE" id="PS50995">
    <property type="entry name" value="HTH_MARR_2"/>
    <property type="match status" value="1"/>
</dbReference>
<dbReference type="InterPro" id="IPR011991">
    <property type="entry name" value="ArsR-like_HTH"/>
</dbReference>
<dbReference type="InterPro" id="IPR036388">
    <property type="entry name" value="WH-like_DNA-bd_sf"/>
</dbReference>
<dbReference type="Gene3D" id="1.10.10.10">
    <property type="entry name" value="Winged helix-like DNA-binding domain superfamily/Winged helix DNA-binding domain"/>
    <property type="match status" value="1"/>
</dbReference>
<protein>
    <recommendedName>
        <fullName evidence="4">HTH marR-type domain-containing protein</fullName>
    </recommendedName>
</protein>
<accession>A0A1Y2SSN4</accession>
<feature type="domain" description="HTH marR-type" evidence="4">
    <location>
        <begin position="5"/>
        <end position="141"/>
    </location>
</feature>
<dbReference type="GO" id="GO:0003700">
    <property type="term" value="F:DNA-binding transcription factor activity"/>
    <property type="evidence" value="ECO:0007669"/>
    <property type="project" value="InterPro"/>
</dbReference>
<keyword evidence="3" id="KW-0804">Transcription</keyword>
<evidence type="ECO:0000256" key="1">
    <source>
        <dbReference type="ARBA" id="ARBA00023015"/>
    </source>
</evidence>